<dbReference type="EMBL" id="RJKX01000015">
    <property type="protein sequence ID" value="ROP84558.1"/>
    <property type="molecule type" value="Genomic_DNA"/>
</dbReference>
<comment type="caution">
    <text evidence="8">The sequence shown here is derived from an EMBL/GenBank/DDBJ whole genome shotgun (WGS) entry which is preliminary data.</text>
</comment>
<dbReference type="Proteomes" id="UP000278222">
    <property type="component" value="Unassembled WGS sequence"/>
</dbReference>
<dbReference type="PANTHER" id="PTHR43880:SF12">
    <property type="entry name" value="ALCOHOL DEHYDROGENASE CLASS-3"/>
    <property type="match status" value="1"/>
</dbReference>
<gene>
    <name evidence="8" type="ORF">EDC65_3912</name>
</gene>
<evidence type="ECO:0000313" key="9">
    <source>
        <dbReference type="Proteomes" id="UP000278222"/>
    </source>
</evidence>
<keyword evidence="2 6" id="KW-0479">Metal-binding</keyword>
<protein>
    <submittedName>
        <fullName evidence="8">L-threonine 3-dehydrogenase</fullName>
    </submittedName>
</protein>
<name>A0A3N1L1T9_9PROT</name>
<dbReference type="FunFam" id="3.40.50.720:FF:000003">
    <property type="entry name" value="S-(hydroxymethyl)glutathione dehydrogenase"/>
    <property type="match status" value="1"/>
</dbReference>
<keyword evidence="3 6" id="KW-0862">Zinc</keyword>
<dbReference type="InterPro" id="IPR002328">
    <property type="entry name" value="ADH_Zn_CS"/>
</dbReference>
<evidence type="ECO:0000256" key="4">
    <source>
        <dbReference type="ARBA" id="ARBA00023002"/>
    </source>
</evidence>
<dbReference type="GO" id="GO:0005829">
    <property type="term" value="C:cytosol"/>
    <property type="evidence" value="ECO:0007669"/>
    <property type="project" value="TreeGrafter"/>
</dbReference>
<comment type="cofactor">
    <cofactor evidence="1 6">
        <name>Zn(2+)</name>
        <dbReference type="ChEBI" id="CHEBI:29105"/>
    </cofactor>
</comment>
<proteinExistence type="inferred from homology"/>
<dbReference type="Gene3D" id="3.90.180.10">
    <property type="entry name" value="Medium-chain alcohol dehydrogenases, catalytic domain"/>
    <property type="match status" value="1"/>
</dbReference>
<dbReference type="Pfam" id="PF08240">
    <property type="entry name" value="ADH_N"/>
    <property type="match status" value="1"/>
</dbReference>
<evidence type="ECO:0000256" key="3">
    <source>
        <dbReference type="ARBA" id="ARBA00022833"/>
    </source>
</evidence>
<comment type="similarity">
    <text evidence="6">Belongs to the zinc-containing alcohol dehydrogenase family.</text>
</comment>
<dbReference type="PROSITE" id="PS00059">
    <property type="entry name" value="ADH_ZINC"/>
    <property type="match status" value="1"/>
</dbReference>
<dbReference type="SUPFAM" id="SSF50129">
    <property type="entry name" value="GroES-like"/>
    <property type="match status" value="2"/>
</dbReference>
<evidence type="ECO:0000259" key="7">
    <source>
        <dbReference type="SMART" id="SM00829"/>
    </source>
</evidence>
<evidence type="ECO:0000256" key="2">
    <source>
        <dbReference type="ARBA" id="ARBA00022723"/>
    </source>
</evidence>
<dbReference type="InterPro" id="IPR020843">
    <property type="entry name" value="ER"/>
</dbReference>
<dbReference type="GO" id="GO:0046294">
    <property type="term" value="P:formaldehyde catabolic process"/>
    <property type="evidence" value="ECO:0007669"/>
    <property type="project" value="TreeGrafter"/>
</dbReference>
<dbReference type="GO" id="GO:0051903">
    <property type="term" value="F:S-(hydroxymethyl)glutathione dehydrogenase [NAD(P)+] activity"/>
    <property type="evidence" value="ECO:0007669"/>
    <property type="project" value="TreeGrafter"/>
</dbReference>
<dbReference type="FunFam" id="3.90.180.10:FF:000067">
    <property type="entry name" value="alcohol dehydrogenase 1-like isoform X1"/>
    <property type="match status" value="1"/>
</dbReference>
<organism evidence="8 9">
    <name type="scientific">Stella humosa</name>
    <dbReference type="NCBI Taxonomy" id="94"/>
    <lineage>
        <taxon>Bacteria</taxon>
        <taxon>Pseudomonadati</taxon>
        <taxon>Pseudomonadota</taxon>
        <taxon>Alphaproteobacteria</taxon>
        <taxon>Rhodospirillales</taxon>
        <taxon>Stellaceae</taxon>
        <taxon>Stella</taxon>
    </lineage>
</organism>
<dbReference type="InterPro" id="IPR013149">
    <property type="entry name" value="ADH-like_C"/>
</dbReference>
<evidence type="ECO:0000313" key="8">
    <source>
        <dbReference type="EMBL" id="ROP84558.1"/>
    </source>
</evidence>
<evidence type="ECO:0000256" key="1">
    <source>
        <dbReference type="ARBA" id="ARBA00001947"/>
    </source>
</evidence>
<accession>A0A3N1L1T9</accession>
<dbReference type="Gene3D" id="3.40.50.720">
    <property type="entry name" value="NAD(P)-binding Rossmann-like Domain"/>
    <property type="match status" value="1"/>
</dbReference>
<keyword evidence="9" id="KW-1185">Reference proteome</keyword>
<dbReference type="GO" id="GO:0008270">
    <property type="term" value="F:zinc ion binding"/>
    <property type="evidence" value="ECO:0007669"/>
    <property type="project" value="InterPro"/>
</dbReference>
<dbReference type="Pfam" id="PF00107">
    <property type="entry name" value="ADH_zinc_N"/>
    <property type="match status" value="1"/>
</dbReference>
<dbReference type="InterPro" id="IPR013154">
    <property type="entry name" value="ADH-like_N"/>
</dbReference>
<dbReference type="InterPro" id="IPR011032">
    <property type="entry name" value="GroES-like_sf"/>
</dbReference>
<feature type="domain" description="Enoyl reductase (ER)" evidence="7">
    <location>
        <begin position="11"/>
        <end position="366"/>
    </location>
</feature>
<dbReference type="SMART" id="SM00829">
    <property type="entry name" value="PKS_ER"/>
    <property type="match status" value="1"/>
</dbReference>
<keyword evidence="5" id="KW-0520">NAD</keyword>
<sequence length="369" mass="38685">MIQSRAAVCHSANQPMTMETVEVEGPKSGEVLIEIKATGVCHTDAVIFWGINANSPLPAILGHEGAGVVVEVGPDVETVRPGDHVVPLYGAECGTCRQCRSGRTNICWSTRKTRDLGVLLDGTARFRLNGQPIHHFMGTSTFSRYTVVPEVAVARIRSDLPLAQACLLGCGVTTGVGAAMHDVRPGDTVAVFGLGGVGVNIVQGARAAGAARIIGIDPNPMKRDLAARFGATDLIDPVPLGPRLVAAIIDMTDGGVDVSFESSGELGVMRQAFECTCVGWGTCVLLGVEPDGAEIGVRPVMVRYGRTLKGSYFGGVKGRSQLGRYADMLAAGTITVDGLVSHTLPIDAVNEAFELMRTGQSSRAVLLHA</sequence>
<evidence type="ECO:0000256" key="6">
    <source>
        <dbReference type="RuleBase" id="RU361277"/>
    </source>
</evidence>
<dbReference type="PANTHER" id="PTHR43880">
    <property type="entry name" value="ALCOHOL DEHYDROGENASE"/>
    <property type="match status" value="1"/>
</dbReference>
<dbReference type="InterPro" id="IPR036291">
    <property type="entry name" value="NAD(P)-bd_dom_sf"/>
</dbReference>
<reference evidence="8 9" key="1">
    <citation type="submission" date="2018-11" db="EMBL/GenBank/DDBJ databases">
        <title>Genomic Encyclopedia of Type Strains, Phase IV (KMG-IV): sequencing the most valuable type-strain genomes for metagenomic binning, comparative biology and taxonomic classification.</title>
        <authorList>
            <person name="Goeker M."/>
        </authorList>
    </citation>
    <scope>NUCLEOTIDE SEQUENCE [LARGE SCALE GENOMIC DNA]</scope>
    <source>
        <strain evidence="8 9">DSM 5900</strain>
    </source>
</reference>
<evidence type="ECO:0000256" key="5">
    <source>
        <dbReference type="ARBA" id="ARBA00023027"/>
    </source>
</evidence>
<dbReference type="SUPFAM" id="SSF51735">
    <property type="entry name" value="NAD(P)-binding Rossmann-fold domains"/>
    <property type="match status" value="1"/>
</dbReference>
<dbReference type="AlphaFoldDB" id="A0A3N1L1T9"/>
<keyword evidence="4" id="KW-0560">Oxidoreductase</keyword>